<evidence type="ECO:0000313" key="1">
    <source>
        <dbReference type="EMBL" id="EHH67061.1"/>
    </source>
</evidence>
<keyword evidence="2" id="KW-1185">Reference proteome</keyword>
<evidence type="ECO:0000313" key="2">
    <source>
        <dbReference type="Proteomes" id="UP000004949"/>
    </source>
</evidence>
<dbReference type="AlphaFoldDB" id="G6XMG3"/>
<dbReference type="PATRIC" id="fig|1088869.3.peg.2674"/>
<dbReference type="STRING" id="1088869.GMO_26810"/>
<evidence type="ECO:0008006" key="3">
    <source>
        <dbReference type="Google" id="ProtNLM"/>
    </source>
</evidence>
<dbReference type="InterPro" id="IPR009964">
    <property type="entry name" value="DUF1491"/>
</dbReference>
<dbReference type="Gene3D" id="3.40.1530.20">
    <property type="entry name" value="Protein of unknown function (DUF1491)"/>
    <property type="match status" value="1"/>
</dbReference>
<reference evidence="1 2" key="1">
    <citation type="submission" date="2011-10" db="EMBL/GenBank/DDBJ databases">
        <title>Genome sequence of Gluconobacter morbifer G707, isolated from Drosophila gut.</title>
        <authorList>
            <person name="Lee W.-J."/>
            <person name="Kim E.-K."/>
        </authorList>
    </citation>
    <scope>NUCLEOTIDE SEQUENCE [LARGE SCALE GENOMIC DNA]</scope>
    <source>
        <strain evidence="1 2">G707</strain>
    </source>
</reference>
<dbReference type="eggNOG" id="COG5447">
    <property type="taxonomic scope" value="Bacteria"/>
</dbReference>
<comment type="caution">
    <text evidence="1">The sequence shown here is derived from an EMBL/GenBank/DDBJ whole genome shotgun (WGS) entry which is preliminary data.</text>
</comment>
<protein>
    <recommendedName>
        <fullName evidence="3">DUF1491 family protein</fullName>
    </recommendedName>
</protein>
<dbReference type="Pfam" id="PF07372">
    <property type="entry name" value="DUF1491"/>
    <property type="match status" value="1"/>
</dbReference>
<accession>G6XMG3</accession>
<name>G6XMG3_9PROT</name>
<proteinExistence type="predicted"/>
<organism evidence="1 2">
    <name type="scientific">Gluconobacter morbifer G707</name>
    <dbReference type="NCBI Taxonomy" id="1088869"/>
    <lineage>
        <taxon>Bacteria</taxon>
        <taxon>Pseudomonadati</taxon>
        <taxon>Pseudomonadota</taxon>
        <taxon>Alphaproteobacteria</taxon>
        <taxon>Acetobacterales</taxon>
        <taxon>Acetobacteraceae</taxon>
        <taxon>Gluconobacter</taxon>
    </lineage>
</organism>
<sequence>MENVMGARLKTGLWVRAVMRRISSDGDTAAMVLKKGDEDAGAVLFVLSDRAGHVGALREDGSHWERANVTDGPSLEAYLARQKQYDPDLWIIELEMKDISHPVERTLGSRRLDLDEIG</sequence>
<dbReference type="Proteomes" id="UP000004949">
    <property type="component" value="Unassembled WGS sequence"/>
</dbReference>
<dbReference type="EMBL" id="AGQV01000013">
    <property type="protein sequence ID" value="EHH67061.1"/>
    <property type="molecule type" value="Genomic_DNA"/>
</dbReference>
<gene>
    <name evidence="1" type="ORF">GMO_26810</name>
</gene>